<dbReference type="EMBL" id="JMQI01000071">
    <property type="protein sequence ID" value="KDN17584.1"/>
    <property type="molecule type" value="Genomic_DNA"/>
</dbReference>
<dbReference type="RefSeq" id="WP_043787447.1">
    <property type="nucleotide sequence ID" value="NZ_JMQI01000071.1"/>
</dbReference>
<keyword evidence="1" id="KW-0472">Membrane</keyword>
<evidence type="ECO:0000313" key="2">
    <source>
        <dbReference type="EMBL" id="KDN17584.1"/>
    </source>
</evidence>
<gene>
    <name evidence="2" type="ORF">DV20_35235</name>
</gene>
<proteinExistence type="predicted"/>
<name>A0A066U0E2_9PSEU</name>
<keyword evidence="1" id="KW-1133">Transmembrane helix</keyword>
<dbReference type="OrthoDB" id="3638488at2"/>
<evidence type="ECO:0000256" key="1">
    <source>
        <dbReference type="SAM" id="Phobius"/>
    </source>
</evidence>
<dbReference type="Proteomes" id="UP000027345">
    <property type="component" value="Unassembled WGS sequence"/>
</dbReference>
<feature type="transmembrane region" description="Helical" evidence="1">
    <location>
        <begin position="68"/>
        <end position="85"/>
    </location>
</feature>
<sequence>MIALTKAERATEPTTLLTDRLRVRSGRASPDAFVAVFALNAVLVIGLFGYLFLRLLPGVDRGDLPDGGYVFFVVASVLLTTWLHVRAGDRRAASRLGDRRVEDAHLLMPSGFAIPALADVVFEDLPGEPWLIGEDTR</sequence>
<keyword evidence="1" id="KW-0812">Transmembrane</keyword>
<reference evidence="2 3" key="1">
    <citation type="submission" date="2014-05" db="EMBL/GenBank/DDBJ databases">
        <title>Draft genome sequence of Amycolatopsis rifamycinica DSM 46095.</title>
        <authorList>
            <person name="Lal R."/>
            <person name="Saxena A."/>
            <person name="Kumari R."/>
            <person name="Mukherjee U."/>
            <person name="Singh P."/>
            <person name="Sangwan N."/>
            <person name="Mahato N.K."/>
        </authorList>
    </citation>
    <scope>NUCLEOTIDE SEQUENCE [LARGE SCALE GENOMIC DNA]</scope>
    <source>
        <strain evidence="2 3">DSM 46095</strain>
    </source>
</reference>
<keyword evidence="3" id="KW-1185">Reference proteome</keyword>
<evidence type="ECO:0000313" key="3">
    <source>
        <dbReference type="Proteomes" id="UP000027345"/>
    </source>
</evidence>
<feature type="transmembrane region" description="Helical" evidence="1">
    <location>
        <begin position="32"/>
        <end position="56"/>
    </location>
</feature>
<dbReference type="AlphaFoldDB" id="A0A066U0E2"/>
<comment type="caution">
    <text evidence="2">The sequence shown here is derived from an EMBL/GenBank/DDBJ whole genome shotgun (WGS) entry which is preliminary data.</text>
</comment>
<organism evidence="2 3">
    <name type="scientific">Amycolatopsis rifamycinica</name>
    <dbReference type="NCBI Taxonomy" id="287986"/>
    <lineage>
        <taxon>Bacteria</taxon>
        <taxon>Bacillati</taxon>
        <taxon>Actinomycetota</taxon>
        <taxon>Actinomycetes</taxon>
        <taxon>Pseudonocardiales</taxon>
        <taxon>Pseudonocardiaceae</taxon>
        <taxon>Amycolatopsis</taxon>
    </lineage>
</organism>
<protein>
    <submittedName>
        <fullName evidence="2">Uncharacterized protein</fullName>
    </submittedName>
</protein>
<dbReference type="STRING" id="287986.DV20_35235"/>
<accession>A0A066U0E2</accession>